<dbReference type="EMBL" id="CP138858">
    <property type="protein sequence ID" value="WPJ94631.1"/>
    <property type="molecule type" value="Genomic_DNA"/>
</dbReference>
<dbReference type="Gene3D" id="3.40.50.1400">
    <property type="match status" value="2"/>
</dbReference>
<organism evidence="2 3">
    <name type="scientific">Coraliomargarita algicola</name>
    <dbReference type="NCBI Taxonomy" id="3092156"/>
    <lineage>
        <taxon>Bacteria</taxon>
        <taxon>Pseudomonadati</taxon>
        <taxon>Verrucomicrobiota</taxon>
        <taxon>Opitutia</taxon>
        <taxon>Puniceicoccales</taxon>
        <taxon>Coraliomargaritaceae</taxon>
        <taxon>Coraliomargarita</taxon>
    </lineage>
</organism>
<dbReference type="PIRSF" id="PIRSF033579">
    <property type="entry name" value="Anaer_Co_chel"/>
    <property type="match status" value="1"/>
</dbReference>
<evidence type="ECO:0000313" key="2">
    <source>
        <dbReference type="EMBL" id="WPJ94631.1"/>
    </source>
</evidence>
<evidence type="ECO:0000256" key="1">
    <source>
        <dbReference type="SAM" id="SignalP"/>
    </source>
</evidence>
<keyword evidence="3" id="KW-1185">Reference proteome</keyword>
<dbReference type="CDD" id="cd03412">
    <property type="entry name" value="CbiK_N"/>
    <property type="match status" value="1"/>
</dbReference>
<accession>A0ABZ0RF12</accession>
<reference evidence="2 3" key="1">
    <citation type="submission" date="2023-11" db="EMBL/GenBank/DDBJ databases">
        <title>Coraliomargarita sp. nov., isolated from marine algae.</title>
        <authorList>
            <person name="Lee J.K."/>
            <person name="Baek J.H."/>
            <person name="Kim J.M."/>
            <person name="Choi D.G."/>
            <person name="Jeon C.O."/>
        </authorList>
    </citation>
    <scope>NUCLEOTIDE SEQUENCE [LARGE SCALE GENOMIC DNA]</scope>
    <source>
        <strain evidence="2 3">J2-16</strain>
    </source>
</reference>
<dbReference type="CDD" id="cd03413">
    <property type="entry name" value="CbiK_C"/>
    <property type="match status" value="1"/>
</dbReference>
<feature type="chain" id="PRO_5046881651" evidence="1">
    <location>
        <begin position="28"/>
        <end position="305"/>
    </location>
</feature>
<keyword evidence="1" id="KW-0732">Signal</keyword>
<dbReference type="Proteomes" id="UP001324993">
    <property type="component" value="Chromosome"/>
</dbReference>
<dbReference type="SUPFAM" id="SSF53800">
    <property type="entry name" value="Chelatase"/>
    <property type="match status" value="1"/>
</dbReference>
<feature type="signal peptide" evidence="1">
    <location>
        <begin position="1"/>
        <end position="27"/>
    </location>
</feature>
<gene>
    <name evidence="2" type="ORF">SH580_14440</name>
</gene>
<dbReference type="InterPro" id="IPR010388">
    <property type="entry name" value="Anaerobic_Co-chelatase"/>
</dbReference>
<sequence length="305" mass="33278">MSLSRCILKLNILLAILSSLWAVSMEARSPATTPPPQRGILLVTFGSSYPEAQVAFERIDAMARKRWPDTPIYWAYTSDFIRKKLLKRGERHDAPIAAMAQMHDAGIREIAVQSLHVIAGVEYEEIVSAVDAFQSTNLAFERVTIGRPLLASAEDVYDVADLILAEAAESRAEDEALVLMGHGSGEHPADLTYLAAASVFQKRDATAFLATVEGHPTFEDLLAQLQQAGVQRAALMPFMSVAGDHARNDLAGEEPDSWKSQLEAAGIECSVILRGMGEMPALVDQWLAHLQIALDELAELDEDAL</sequence>
<protein>
    <submittedName>
        <fullName evidence="2">Sirohydrochlorin cobaltochelatase</fullName>
    </submittedName>
</protein>
<proteinExistence type="predicted"/>
<dbReference type="Pfam" id="PF06180">
    <property type="entry name" value="CbiK"/>
    <property type="match status" value="1"/>
</dbReference>
<evidence type="ECO:0000313" key="3">
    <source>
        <dbReference type="Proteomes" id="UP001324993"/>
    </source>
</evidence>
<dbReference type="RefSeq" id="WP_319831547.1">
    <property type="nucleotide sequence ID" value="NZ_CP138858.1"/>
</dbReference>
<name>A0ABZ0RF12_9BACT</name>